<feature type="domain" description="Reverse transcriptase" evidence="1">
    <location>
        <begin position="1"/>
        <end position="277"/>
    </location>
</feature>
<dbReference type="SUPFAM" id="SSF56672">
    <property type="entry name" value="DNA/RNA polymerases"/>
    <property type="match status" value="1"/>
</dbReference>
<proteinExistence type="predicted"/>
<dbReference type="PANTHER" id="PTHR34047:SF8">
    <property type="entry name" value="PROTEIN YKFC"/>
    <property type="match status" value="1"/>
</dbReference>
<dbReference type="Pfam" id="PF00078">
    <property type="entry name" value="RVT_1"/>
    <property type="match status" value="1"/>
</dbReference>
<name>A0A2G9ZP88_9BACT</name>
<dbReference type="AlphaFoldDB" id="A0A2G9ZP88"/>
<dbReference type="PANTHER" id="PTHR34047">
    <property type="entry name" value="NUCLEAR INTRON MATURASE 1, MITOCHONDRIAL-RELATED"/>
    <property type="match status" value="1"/>
</dbReference>
<dbReference type="Proteomes" id="UP000231408">
    <property type="component" value="Unassembled WGS sequence"/>
</dbReference>
<comment type="caution">
    <text evidence="2">The sequence shown here is derived from an EMBL/GenBank/DDBJ whole genome shotgun (WGS) entry which is preliminary data.</text>
</comment>
<dbReference type="InterPro" id="IPR000477">
    <property type="entry name" value="RT_dom"/>
</dbReference>
<sequence>MKIQLSHKFDEIINLENLLLAWPEFLAGKKRRLDVQVFAANLMDNIFLLHYDLLYHRYQPGGYEAFNISDPKPRSIHKASVRDRLLHRAIYRRLYPFFDRTFIADSYSCRLERGTHKAVNQLQKYFYKVSRNNTRNCWALKGDIRKFFASINHDILLGVLAEYIPDNDIMWLLRQIVNSFHVGENNKGLPLGNLTSQLFANIYLNRFDQFVKHKLKAKYYIRYADDFVILSEDKEWLIQQINLIREFLSDNLDLELHPNKLFLRMVSSGLDFLGWVNFPDHRVLRRATKNRMFRKLRGNLSRESLNSYLGLLSHGNARKLSSIINNNFY</sequence>
<dbReference type="PROSITE" id="PS50878">
    <property type="entry name" value="RT_POL"/>
    <property type="match status" value="1"/>
</dbReference>
<evidence type="ECO:0000313" key="2">
    <source>
        <dbReference type="EMBL" id="PIP34954.1"/>
    </source>
</evidence>
<dbReference type="EMBL" id="PCSE01000005">
    <property type="protein sequence ID" value="PIP34954.1"/>
    <property type="molecule type" value="Genomic_DNA"/>
</dbReference>
<dbReference type="CDD" id="cd01651">
    <property type="entry name" value="RT_G2_intron"/>
    <property type="match status" value="1"/>
</dbReference>
<dbReference type="InterPro" id="IPR051083">
    <property type="entry name" value="GrpII_Intron_Splice-Mob/Def"/>
</dbReference>
<organism evidence="2 3">
    <name type="scientific">Candidatus Falkowbacteria bacterium CG23_combo_of_CG06-09_8_20_14_all_41_10</name>
    <dbReference type="NCBI Taxonomy" id="1974571"/>
    <lineage>
        <taxon>Bacteria</taxon>
        <taxon>Candidatus Falkowiibacteriota</taxon>
    </lineage>
</organism>
<evidence type="ECO:0000259" key="1">
    <source>
        <dbReference type="PROSITE" id="PS50878"/>
    </source>
</evidence>
<evidence type="ECO:0000313" key="3">
    <source>
        <dbReference type="Proteomes" id="UP000231408"/>
    </source>
</evidence>
<accession>A0A2G9ZP88</accession>
<reference evidence="2 3" key="1">
    <citation type="submission" date="2017-09" db="EMBL/GenBank/DDBJ databases">
        <title>Depth-based differentiation of microbial function through sediment-hosted aquifers and enrichment of novel symbionts in the deep terrestrial subsurface.</title>
        <authorList>
            <person name="Probst A.J."/>
            <person name="Ladd B."/>
            <person name="Jarett J.K."/>
            <person name="Geller-Mcgrath D.E."/>
            <person name="Sieber C.M."/>
            <person name="Emerson J.B."/>
            <person name="Anantharaman K."/>
            <person name="Thomas B.C."/>
            <person name="Malmstrom R."/>
            <person name="Stieglmeier M."/>
            <person name="Klingl A."/>
            <person name="Woyke T."/>
            <person name="Ryan C.M."/>
            <person name="Banfield J.F."/>
        </authorList>
    </citation>
    <scope>NUCLEOTIDE SEQUENCE [LARGE SCALE GENOMIC DNA]</scope>
    <source>
        <strain evidence="2">CG23_combo_of_CG06-09_8_20_14_all_41_10</strain>
    </source>
</reference>
<dbReference type="InterPro" id="IPR043502">
    <property type="entry name" value="DNA/RNA_pol_sf"/>
</dbReference>
<protein>
    <recommendedName>
        <fullName evidence="1">Reverse transcriptase domain-containing protein</fullName>
    </recommendedName>
</protein>
<gene>
    <name evidence="2" type="ORF">COX21_00145</name>
</gene>